<keyword evidence="16" id="KW-1185">Reference proteome</keyword>
<feature type="compositionally biased region" description="Polar residues" evidence="10">
    <location>
        <begin position="387"/>
        <end position="397"/>
    </location>
</feature>
<comment type="subcellular location">
    <subcellularLocation>
        <location evidence="1">Membrane</location>
        <topology evidence="1">Single-pass type I membrane protein</topology>
    </subcellularLocation>
</comment>
<evidence type="ECO:0000256" key="12">
    <source>
        <dbReference type="SAM" id="SignalP"/>
    </source>
</evidence>
<name>A0A6Q2X9H0_ESOLU</name>
<dbReference type="InterPro" id="IPR053896">
    <property type="entry name" value="BTN3A2-like_Ig-C"/>
</dbReference>
<dbReference type="InterPro" id="IPR003599">
    <property type="entry name" value="Ig_sub"/>
</dbReference>
<dbReference type="SMART" id="SM00449">
    <property type="entry name" value="SPRY"/>
    <property type="match status" value="1"/>
</dbReference>
<feature type="compositionally biased region" description="Polar residues" evidence="10">
    <location>
        <begin position="364"/>
        <end position="380"/>
    </location>
</feature>
<dbReference type="SMART" id="SM00406">
    <property type="entry name" value="IGv"/>
    <property type="match status" value="1"/>
</dbReference>
<dbReference type="PRINTS" id="PR01407">
    <property type="entry name" value="BUTYPHLNCDUF"/>
</dbReference>
<evidence type="ECO:0000256" key="4">
    <source>
        <dbReference type="ARBA" id="ARBA00022729"/>
    </source>
</evidence>
<keyword evidence="9" id="KW-0393">Immunoglobulin domain</keyword>
<evidence type="ECO:0000259" key="13">
    <source>
        <dbReference type="PROSITE" id="PS50188"/>
    </source>
</evidence>
<keyword evidence="7" id="KW-1015">Disulfide bond</keyword>
<feature type="compositionally biased region" description="Polar residues" evidence="10">
    <location>
        <begin position="345"/>
        <end position="355"/>
    </location>
</feature>
<dbReference type="Pfam" id="PF07686">
    <property type="entry name" value="V-set"/>
    <property type="match status" value="1"/>
</dbReference>
<dbReference type="Ensembl" id="ENSELUT00000076274.2">
    <property type="protein sequence ID" value="ENSELUP00000050073.2"/>
    <property type="gene ID" value="ENSELUG00000023021.3"/>
</dbReference>
<keyword evidence="8" id="KW-0325">Glycoprotein</keyword>
<evidence type="ECO:0000256" key="5">
    <source>
        <dbReference type="ARBA" id="ARBA00022989"/>
    </source>
</evidence>
<evidence type="ECO:0000256" key="3">
    <source>
        <dbReference type="ARBA" id="ARBA00022692"/>
    </source>
</evidence>
<dbReference type="Gene3D" id="2.60.40.10">
    <property type="entry name" value="Immunoglobulins"/>
    <property type="match status" value="2"/>
</dbReference>
<keyword evidence="6 11" id="KW-0472">Membrane</keyword>
<proteinExistence type="inferred from homology"/>
<dbReference type="InterPro" id="IPR013783">
    <property type="entry name" value="Ig-like_fold"/>
</dbReference>
<dbReference type="PANTHER" id="PTHR24100">
    <property type="entry name" value="BUTYROPHILIN"/>
    <property type="match status" value="1"/>
</dbReference>
<dbReference type="GO" id="GO:0005102">
    <property type="term" value="F:signaling receptor binding"/>
    <property type="evidence" value="ECO:0007669"/>
    <property type="project" value="TreeGrafter"/>
</dbReference>
<organism evidence="15 16">
    <name type="scientific">Esox lucius</name>
    <name type="common">Northern pike</name>
    <dbReference type="NCBI Taxonomy" id="8010"/>
    <lineage>
        <taxon>Eukaryota</taxon>
        <taxon>Metazoa</taxon>
        <taxon>Chordata</taxon>
        <taxon>Craniata</taxon>
        <taxon>Vertebrata</taxon>
        <taxon>Euteleostomi</taxon>
        <taxon>Actinopterygii</taxon>
        <taxon>Neopterygii</taxon>
        <taxon>Teleostei</taxon>
        <taxon>Protacanthopterygii</taxon>
        <taxon>Esociformes</taxon>
        <taxon>Esocidae</taxon>
        <taxon>Esox</taxon>
    </lineage>
</organism>
<dbReference type="InterPro" id="IPR043136">
    <property type="entry name" value="B30.2/SPRY_sf"/>
</dbReference>
<dbReference type="InterPro" id="IPR003879">
    <property type="entry name" value="Butyrophylin_SPRY"/>
</dbReference>
<feature type="compositionally biased region" description="Polar residues" evidence="10">
    <location>
        <begin position="448"/>
        <end position="464"/>
    </location>
</feature>
<dbReference type="InterPro" id="IPR003877">
    <property type="entry name" value="SPRY_dom"/>
</dbReference>
<keyword evidence="3 11" id="KW-0812">Transmembrane</keyword>
<evidence type="ECO:0000256" key="1">
    <source>
        <dbReference type="ARBA" id="ARBA00004479"/>
    </source>
</evidence>
<feature type="compositionally biased region" description="Polar residues" evidence="10">
    <location>
        <begin position="322"/>
        <end position="338"/>
    </location>
</feature>
<evidence type="ECO:0000256" key="6">
    <source>
        <dbReference type="ARBA" id="ARBA00023136"/>
    </source>
</evidence>
<dbReference type="AlphaFoldDB" id="A0A6Q2X9H0"/>
<dbReference type="PROSITE" id="PS50835">
    <property type="entry name" value="IG_LIKE"/>
    <property type="match status" value="2"/>
</dbReference>
<feature type="compositionally biased region" description="Polar residues" evidence="10">
    <location>
        <begin position="429"/>
        <end position="440"/>
    </location>
</feature>
<evidence type="ECO:0008006" key="17">
    <source>
        <dbReference type="Google" id="ProtNLM"/>
    </source>
</evidence>
<feature type="signal peptide" evidence="12">
    <location>
        <begin position="1"/>
        <end position="26"/>
    </location>
</feature>
<dbReference type="PROSITE" id="PS50188">
    <property type="entry name" value="B302_SPRY"/>
    <property type="match status" value="1"/>
</dbReference>
<keyword evidence="5 11" id="KW-1133">Transmembrane helix</keyword>
<sequence>MVMLIFSAGLCLTLLSVAVLTVPIPAQPVPETFTLTVPDGPISSQSGSSVSLLCQVSPIFNIKPFEVKWYRSDDINKPTLLYKDHKIQEALMDPRFRGRVSLTGELERGDASLRLERVTLEDSGEFVCYIASNKWYEKARVVLAVSVTGSQPVISVAEARGGGSQVNVTCSSEGWSPQPRVTWRNKEGTEITNGQEVQNTTDSQGLVSVSSWLLYSPSESDWLSCIVFLSDEWKTEGRILPALPGGDSKKGFTVNQVLLVVLPVLFLVIIICALCFIIVFKRKGQIDQGLNVAETKRLIKENPVQSPANQTTSDNKDKLEGNTMQTPANPTTAENQVDLQGPENPVQSPANLTTTDNEDKLEGNTMQTPANPTTAENQVDLQGPENPVQTPANLTTTDNEDKPEENIVYTAANPTTADNKFEMEAPENPAQTPANLTTADNKVKPEGNTVQTPANPTTADNQVDLQGPENPVQSPANLTTTDNEDKLEDLLLGKKVKEEHITTDAKTASLAIRLSQKGKRVQYVKAKDKPDLQQSIHVLGNKGFDSGQHYWKVKIQDDDRKEEKLAWYLGVTKENAQCPLTPQNGFWVLFYEKEVGLHVYVDSVKTPTRQTTPTTVCVFLDCDKHTLSFYDADSGSLLYTFNDVKTTDTLYPVFSPGKRDPQPLKIY</sequence>
<feature type="compositionally biased region" description="Polar residues" evidence="10">
    <location>
        <begin position="303"/>
        <end position="313"/>
    </location>
</feature>
<dbReference type="FunFam" id="2.60.40.10:FF:000142">
    <property type="entry name" value="V-set domain-containing T-cell activation inhibitor 1"/>
    <property type="match status" value="1"/>
</dbReference>
<feature type="domain" description="Ig-like" evidence="14">
    <location>
        <begin position="152"/>
        <end position="227"/>
    </location>
</feature>
<dbReference type="Bgee" id="ENSELUG00000023021">
    <property type="expression patterns" value="Expressed in pharyngeal gill and 11 other cell types or tissues"/>
</dbReference>
<dbReference type="InterPro" id="IPR050504">
    <property type="entry name" value="IgSF_BTN/MOG"/>
</dbReference>
<feature type="transmembrane region" description="Helical" evidence="11">
    <location>
        <begin position="257"/>
        <end position="280"/>
    </location>
</feature>
<feature type="chain" id="PRO_5044198346" description="Butyrophilin subfamily 1 member A1-like" evidence="12">
    <location>
        <begin position="27"/>
        <end position="667"/>
    </location>
</feature>
<dbReference type="InParanoid" id="A0A6Q2X9H0"/>
<evidence type="ECO:0000256" key="7">
    <source>
        <dbReference type="ARBA" id="ARBA00023157"/>
    </source>
</evidence>
<dbReference type="Gene3D" id="2.60.120.920">
    <property type="match status" value="1"/>
</dbReference>
<evidence type="ECO:0000256" key="8">
    <source>
        <dbReference type="ARBA" id="ARBA00023180"/>
    </source>
</evidence>
<dbReference type="GO" id="GO:0009897">
    <property type="term" value="C:external side of plasma membrane"/>
    <property type="evidence" value="ECO:0007669"/>
    <property type="project" value="TreeGrafter"/>
</dbReference>
<dbReference type="Proteomes" id="UP000265140">
    <property type="component" value="Chromosome 25"/>
</dbReference>
<reference evidence="15" key="4">
    <citation type="submission" date="2025-09" db="UniProtKB">
        <authorList>
            <consortium name="Ensembl"/>
        </authorList>
    </citation>
    <scope>IDENTIFICATION</scope>
</reference>
<evidence type="ECO:0000256" key="9">
    <source>
        <dbReference type="ARBA" id="ARBA00023319"/>
    </source>
</evidence>
<evidence type="ECO:0000313" key="16">
    <source>
        <dbReference type="Proteomes" id="UP000265140"/>
    </source>
</evidence>
<dbReference type="GO" id="GO:0050852">
    <property type="term" value="P:T cell receptor signaling pathway"/>
    <property type="evidence" value="ECO:0007669"/>
    <property type="project" value="TreeGrafter"/>
</dbReference>
<evidence type="ECO:0000256" key="2">
    <source>
        <dbReference type="ARBA" id="ARBA00007591"/>
    </source>
</evidence>
<protein>
    <recommendedName>
        <fullName evidence="17">Butyrophilin subfamily 1 member A1-like</fullName>
    </recommendedName>
</protein>
<evidence type="ECO:0000259" key="14">
    <source>
        <dbReference type="PROSITE" id="PS50835"/>
    </source>
</evidence>
<reference evidence="16" key="1">
    <citation type="journal article" date="2014" name="PLoS ONE">
        <title>The genome and linkage map of the northern pike (Esox lucius): conserved synteny revealed between the salmonid sister group and the Neoteleostei.</title>
        <authorList>
            <person name="Rondeau E.B."/>
            <person name="Minkley D.R."/>
            <person name="Leong J.S."/>
            <person name="Messmer A.M."/>
            <person name="Jantzen J.R."/>
            <person name="von Schalburg K.R."/>
            <person name="Lemon C."/>
            <person name="Bird N.H."/>
            <person name="Koop B.F."/>
        </authorList>
    </citation>
    <scope>NUCLEOTIDE SEQUENCE</scope>
</reference>
<dbReference type="OMA" id="ANRKGWQ"/>
<feature type="domain" description="Ig-like" evidence="14">
    <location>
        <begin position="30"/>
        <end position="148"/>
    </location>
</feature>
<dbReference type="InterPro" id="IPR036179">
    <property type="entry name" value="Ig-like_dom_sf"/>
</dbReference>
<dbReference type="SUPFAM" id="SSF48726">
    <property type="entry name" value="Immunoglobulin"/>
    <property type="match status" value="2"/>
</dbReference>
<dbReference type="InterPro" id="IPR001870">
    <property type="entry name" value="B30.2/SPRY"/>
</dbReference>
<dbReference type="GO" id="GO:0001817">
    <property type="term" value="P:regulation of cytokine production"/>
    <property type="evidence" value="ECO:0007669"/>
    <property type="project" value="TreeGrafter"/>
</dbReference>
<dbReference type="GO" id="GO:0050863">
    <property type="term" value="P:regulation of T cell activation"/>
    <property type="evidence" value="ECO:0007669"/>
    <property type="project" value="UniProtKB-ARBA"/>
</dbReference>
<dbReference type="SMART" id="SM00409">
    <property type="entry name" value="IG"/>
    <property type="match status" value="1"/>
</dbReference>
<feature type="domain" description="B30.2/SPRY" evidence="13">
    <location>
        <begin position="479"/>
        <end position="667"/>
    </location>
</feature>
<reference evidence="15" key="3">
    <citation type="submission" date="2025-08" db="UniProtKB">
        <authorList>
            <consortium name="Ensembl"/>
        </authorList>
    </citation>
    <scope>IDENTIFICATION</scope>
</reference>
<dbReference type="GO" id="GO:1903037">
    <property type="term" value="P:regulation of leukocyte cell-cell adhesion"/>
    <property type="evidence" value="ECO:0007669"/>
    <property type="project" value="UniProtKB-ARBA"/>
</dbReference>
<comment type="similarity">
    <text evidence="2">Belongs to the immunoglobulin superfamily. BTN/MOG family.</text>
</comment>
<dbReference type="InterPro" id="IPR013106">
    <property type="entry name" value="Ig_V-set"/>
</dbReference>
<dbReference type="GeneTree" id="ENSGT01120000271914"/>
<feature type="region of interest" description="Disordered" evidence="10">
    <location>
        <begin position="301"/>
        <end position="406"/>
    </location>
</feature>
<evidence type="ECO:0000256" key="11">
    <source>
        <dbReference type="SAM" id="Phobius"/>
    </source>
</evidence>
<reference evidence="15" key="2">
    <citation type="submission" date="2020-02" db="EMBL/GenBank/DDBJ databases">
        <title>Esox lucius (northern pike) genome, fEsoLuc1, primary haplotype.</title>
        <authorList>
            <person name="Myers G."/>
            <person name="Karagic N."/>
            <person name="Meyer A."/>
            <person name="Pippel M."/>
            <person name="Reichard M."/>
            <person name="Winkler S."/>
            <person name="Tracey A."/>
            <person name="Sims Y."/>
            <person name="Howe K."/>
            <person name="Rhie A."/>
            <person name="Formenti G."/>
            <person name="Durbin R."/>
            <person name="Fedrigo O."/>
            <person name="Jarvis E.D."/>
        </authorList>
    </citation>
    <scope>NUCLEOTIDE SEQUENCE [LARGE SCALE GENOMIC DNA]</scope>
</reference>
<dbReference type="SUPFAM" id="SSF49899">
    <property type="entry name" value="Concanavalin A-like lectins/glucanases"/>
    <property type="match status" value="1"/>
</dbReference>
<keyword evidence="4 12" id="KW-0732">Signal</keyword>
<feature type="region of interest" description="Disordered" evidence="10">
    <location>
        <begin position="426"/>
        <end position="484"/>
    </location>
</feature>
<accession>A0A6Q2X9H0</accession>
<evidence type="ECO:0000256" key="10">
    <source>
        <dbReference type="SAM" id="MobiDB-lite"/>
    </source>
</evidence>
<dbReference type="PANTHER" id="PTHR24100:SF149">
    <property type="entry name" value="BG-LIKE ANTIGEN 1-RELATED"/>
    <property type="match status" value="1"/>
</dbReference>
<dbReference type="InterPro" id="IPR007110">
    <property type="entry name" value="Ig-like_dom"/>
</dbReference>
<evidence type="ECO:0000313" key="15">
    <source>
        <dbReference type="Ensembl" id="ENSELUP00000050073.2"/>
    </source>
</evidence>
<dbReference type="Pfam" id="PF22705">
    <property type="entry name" value="C2-set_3"/>
    <property type="match status" value="1"/>
</dbReference>
<dbReference type="Pfam" id="PF00622">
    <property type="entry name" value="SPRY"/>
    <property type="match status" value="1"/>
</dbReference>
<dbReference type="InterPro" id="IPR013320">
    <property type="entry name" value="ConA-like_dom_sf"/>
</dbReference>